<feature type="region of interest" description="Disordered" evidence="2">
    <location>
        <begin position="39"/>
        <end position="71"/>
    </location>
</feature>
<comment type="caution">
    <text evidence="3">The sequence shown here is derived from an EMBL/GenBank/DDBJ whole genome shotgun (WGS) entry which is preliminary data.</text>
</comment>
<evidence type="ECO:0000256" key="2">
    <source>
        <dbReference type="SAM" id="MobiDB-lite"/>
    </source>
</evidence>
<name>A0ABN9PJV2_9DINO</name>
<evidence type="ECO:0000313" key="3">
    <source>
        <dbReference type="EMBL" id="CAK0792840.1"/>
    </source>
</evidence>
<gene>
    <name evidence="3" type="ORF">PCOR1329_LOCUS3307</name>
</gene>
<dbReference type="EMBL" id="CAUYUJ010000847">
    <property type="protein sequence ID" value="CAK0792840.1"/>
    <property type="molecule type" value="Genomic_DNA"/>
</dbReference>
<protein>
    <submittedName>
        <fullName evidence="3">Uncharacterized protein</fullName>
    </submittedName>
</protein>
<reference evidence="3" key="1">
    <citation type="submission" date="2023-10" db="EMBL/GenBank/DDBJ databases">
        <authorList>
            <person name="Chen Y."/>
            <person name="Shah S."/>
            <person name="Dougan E. K."/>
            <person name="Thang M."/>
            <person name="Chan C."/>
        </authorList>
    </citation>
    <scope>NUCLEOTIDE SEQUENCE [LARGE SCALE GENOMIC DNA]</scope>
</reference>
<evidence type="ECO:0000313" key="4">
    <source>
        <dbReference type="Proteomes" id="UP001189429"/>
    </source>
</evidence>
<proteinExistence type="predicted"/>
<feature type="compositionally biased region" description="Low complexity" evidence="2">
    <location>
        <begin position="14"/>
        <end position="27"/>
    </location>
</feature>
<keyword evidence="4" id="KW-1185">Reference proteome</keyword>
<keyword evidence="1" id="KW-0175">Coiled coil</keyword>
<sequence>ASSHAAELPRTDVGAPDGRAADAPAGGAMTLQQVDGRAPVQREAGSAASGLVELQRADGSAPRLREAGSADGVEGQLSDAFWLGAAAASEGEVTAGMVNQKFHQSGALNATLELRFEQMEQRIELIEQEKEELRAAKDQAERRLKELEHKFAKMEFGTQVPASLERRI</sequence>
<feature type="non-terminal residue" evidence="3">
    <location>
        <position position="1"/>
    </location>
</feature>
<organism evidence="3 4">
    <name type="scientific">Prorocentrum cordatum</name>
    <dbReference type="NCBI Taxonomy" id="2364126"/>
    <lineage>
        <taxon>Eukaryota</taxon>
        <taxon>Sar</taxon>
        <taxon>Alveolata</taxon>
        <taxon>Dinophyceae</taxon>
        <taxon>Prorocentrales</taxon>
        <taxon>Prorocentraceae</taxon>
        <taxon>Prorocentrum</taxon>
    </lineage>
</organism>
<accession>A0ABN9PJV2</accession>
<feature type="region of interest" description="Disordered" evidence="2">
    <location>
        <begin position="1"/>
        <end position="27"/>
    </location>
</feature>
<evidence type="ECO:0000256" key="1">
    <source>
        <dbReference type="SAM" id="Coils"/>
    </source>
</evidence>
<dbReference type="Proteomes" id="UP001189429">
    <property type="component" value="Unassembled WGS sequence"/>
</dbReference>
<feature type="coiled-coil region" evidence="1">
    <location>
        <begin position="109"/>
        <end position="157"/>
    </location>
</feature>